<dbReference type="EMBL" id="BAAARV010000015">
    <property type="protein sequence ID" value="GAA2334976.1"/>
    <property type="molecule type" value="Genomic_DNA"/>
</dbReference>
<name>A0ABP5SN93_9ACTN</name>
<feature type="region of interest" description="Disordered" evidence="1">
    <location>
        <begin position="1"/>
        <end position="42"/>
    </location>
</feature>
<gene>
    <name evidence="2" type="ORF">GCM10010170_014660</name>
</gene>
<dbReference type="Proteomes" id="UP001501444">
    <property type="component" value="Unassembled WGS sequence"/>
</dbReference>
<keyword evidence="3" id="KW-1185">Reference proteome</keyword>
<proteinExistence type="predicted"/>
<evidence type="ECO:0000256" key="1">
    <source>
        <dbReference type="SAM" id="MobiDB-lite"/>
    </source>
</evidence>
<dbReference type="RefSeq" id="WP_344611479.1">
    <property type="nucleotide sequence ID" value="NZ_BAAARV010000015.1"/>
</dbReference>
<feature type="compositionally biased region" description="Polar residues" evidence="1">
    <location>
        <begin position="25"/>
        <end position="42"/>
    </location>
</feature>
<sequence length="42" mass="4847">MRRDDHLPETWGPAVHNRIEHQGSAYRTANPNGSWTTGWDDN</sequence>
<reference evidence="3" key="1">
    <citation type="journal article" date="2019" name="Int. J. Syst. Evol. Microbiol.">
        <title>The Global Catalogue of Microorganisms (GCM) 10K type strain sequencing project: providing services to taxonomists for standard genome sequencing and annotation.</title>
        <authorList>
            <consortium name="The Broad Institute Genomics Platform"/>
            <consortium name="The Broad Institute Genome Sequencing Center for Infectious Disease"/>
            <person name="Wu L."/>
            <person name="Ma J."/>
        </authorList>
    </citation>
    <scope>NUCLEOTIDE SEQUENCE [LARGE SCALE GENOMIC DNA]</scope>
    <source>
        <strain evidence="3">JCM 3272</strain>
    </source>
</reference>
<comment type="caution">
    <text evidence="2">The sequence shown here is derived from an EMBL/GenBank/DDBJ whole genome shotgun (WGS) entry which is preliminary data.</text>
</comment>
<evidence type="ECO:0000313" key="3">
    <source>
        <dbReference type="Proteomes" id="UP001501444"/>
    </source>
</evidence>
<protein>
    <submittedName>
        <fullName evidence="2">Uncharacterized protein</fullName>
    </submittedName>
</protein>
<organism evidence="2 3">
    <name type="scientific">Dactylosporangium salmoneum</name>
    <dbReference type="NCBI Taxonomy" id="53361"/>
    <lineage>
        <taxon>Bacteria</taxon>
        <taxon>Bacillati</taxon>
        <taxon>Actinomycetota</taxon>
        <taxon>Actinomycetes</taxon>
        <taxon>Micromonosporales</taxon>
        <taxon>Micromonosporaceae</taxon>
        <taxon>Dactylosporangium</taxon>
    </lineage>
</organism>
<accession>A0ABP5SN93</accession>
<evidence type="ECO:0000313" key="2">
    <source>
        <dbReference type="EMBL" id="GAA2334976.1"/>
    </source>
</evidence>